<dbReference type="AlphaFoldDB" id="A0A1H9CNR0"/>
<accession>A0A1H9CNR0</accession>
<name>A0A1H9CNR0_9EURY</name>
<reference evidence="3" key="1">
    <citation type="submission" date="2016-10" db="EMBL/GenBank/DDBJ databases">
        <authorList>
            <person name="Varghese N."/>
            <person name="Submissions S."/>
        </authorList>
    </citation>
    <scope>NUCLEOTIDE SEQUENCE [LARGE SCALE GENOMIC DNA]</scope>
    <source>
        <strain evidence="3">DSM 25055</strain>
    </source>
</reference>
<evidence type="ECO:0000256" key="1">
    <source>
        <dbReference type="SAM" id="MobiDB-lite"/>
    </source>
</evidence>
<protein>
    <submittedName>
        <fullName evidence="2">Uncharacterized protein</fullName>
    </submittedName>
</protein>
<feature type="region of interest" description="Disordered" evidence="1">
    <location>
        <begin position="45"/>
        <end position="78"/>
    </location>
</feature>
<dbReference type="Proteomes" id="UP000199114">
    <property type="component" value="Unassembled WGS sequence"/>
</dbReference>
<organism evidence="2 3">
    <name type="scientific">Natrinema salaciae</name>
    <dbReference type="NCBI Taxonomy" id="1186196"/>
    <lineage>
        <taxon>Archaea</taxon>
        <taxon>Methanobacteriati</taxon>
        <taxon>Methanobacteriota</taxon>
        <taxon>Stenosarchaea group</taxon>
        <taxon>Halobacteria</taxon>
        <taxon>Halobacteriales</taxon>
        <taxon>Natrialbaceae</taxon>
        <taxon>Natrinema</taxon>
    </lineage>
</organism>
<keyword evidence="3" id="KW-1185">Reference proteome</keyword>
<dbReference type="OrthoDB" id="204292at2157"/>
<evidence type="ECO:0000313" key="3">
    <source>
        <dbReference type="Proteomes" id="UP000199114"/>
    </source>
</evidence>
<dbReference type="EMBL" id="FOFD01000001">
    <property type="protein sequence ID" value="SEQ02836.1"/>
    <property type="molecule type" value="Genomic_DNA"/>
</dbReference>
<proteinExistence type="predicted"/>
<evidence type="ECO:0000313" key="2">
    <source>
        <dbReference type="EMBL" id="SEQ02836.1"/>
    </source>
</evidence>
<gene>
    <name evidence="2" type="ORF">SAMN04489841_1110</name>
</gene>
<dbReference type="RefSeq" id="WP_139210811.1">
    <property type="nucleotide sequence ID" value="NZ_FOFD01000001.1"/>
</dbReference>
<feature type="compositionally biased region" description="Basic and acidic residues" evidence="1">
    <location>
        <begin position="55"/>
        <end position="66"/>
    </location>
</feature>
<sequence>MTRDNQPNPPDLPDYVCDAIRRRSSKEELEAVIQYAESLLEYRRQNLQPQDDADENRRSTNIDDLPRNGAPERATLTKKQIDGQEYYYWQWRENSTVESAYCAPVDGNDLSEEE</sequence>